<dbReference type="PaxDb" id="522772-Dacet_0984"/>
<keyword evidence="3" id="KW-0547">Nucleotide-binding</keyword>
<organism evidence="6 7">
    <name type="scientific">Denitrovibrio acetiphilus (strain DSM 12809 / NBRC 114555 / N2460)</name>
    <dbReference type="NCBI Taxonomy" id="522772"/>
    <lineage>
        <taxon>Bacteria</taxon>
        <taxon>Pseudomonadati</taxon>
        <taxon>Deferribacterota</taxon>
        <taxon>Deferribacteres</taxon>
        <taxon>Deferribacterales</taxon>
        <taxon>Geovibrionaceae</taxon>
        <taxon>Denitrovibrio</taxon>
    </lineage>
</organism>
<dbReference type="SUPFAM" id="SSF52540">
    <property type="entry name" value="P-loop containing nucleoside triphosphate hydrolases"/>
    <property type="match status" value="1"/>
</dbReference>
<gene>
    <name evidence="6" type="ordered locus">Dacet_0984</name>
</gene>
<dbReference type="HOGENOM" id="CLU_000604_1_11_0"/>
<dbReference type="KEGG" id="dap:Dacet_0984"/>
<keyword evidence="4" id="KW-0067">ATP-binding</keyword>
<dbReference type="CDD" id="cd03214">
    <property type="entry name" value="ABC_Iron-Siderophores_B12_Hemin"/>
    <property type="match status" value="1"/>
</dbReference>
<evidence type="ECO:0000256" key="2">
    <source>
        <dbReference type="ARBA" id="ARBA00022448"/>
    </source>
</evidence>
<sequence>MVKAENLSFCLKSGRKILDNISFKLESSEICAVIGPNGAGKSTLMKIINGIITPSSGQVSLSGRKVSVMNRLDIARKIAYLPQTTNAVPCRVYDSVLLGRKPYISWHPKESDHKLTRKVIAELAIESMQEKCVTELSGGEFQKTLIARAMVQNADILMLDEPINHLDVKNQLEIMDTASNVTYKRKLATMIVMHDLNLALRYATKVLLMNDGKSIYCGSKEGLSEDALSEAYGIKIKIQNIDNKSVVMF</sequence>
<dbReference type="SMART" id="SM00382">
    <property type="entry name" value="AAA"/>
    <property type="match status" value="1"/>
</dbReference>
<evidence type="ECO:0000256" key="3">
    <source>
        <dbReference type="ARBA" id="ARBA00022741"/>
    </source>
</evidence>
<dbReference type="STRING" id="522772.Dacet_0984"/>
<dbReference type="InterPro" id="IPR027417">
    <property type="entry name" value="P-loop_NTPase"/>
</dbReference>
<feature type="domain" description="ABC transporter" evidence="5">
    <location>
        <begin position="2"/>
        <end position="236"/>
    </location>
</feature>
<dbReference type="FunFam" id="3.40.50.300:FF:000134">
    <property type="entry name" value="Iron-enterobactin ABC transporter ATP-binding protein"/>
    <property type="match status" value="1"/>
</dbReference>
<dbReference type="GO" id="GO:0005524">
    <property type="term" value="F:ATP binding"/>
    <property type="evidence" value="ECO:0007669"/>
    <property type="project" value="UniProtKB-KW"/>
</dbReference>
<dbReference type="Proteomes" id="UP000002012">
    <property type="component" value="Chromosome"/>
</dbReference>
<keyword evidence="7" id="KW-1185">Reference proteome</keyword>
<evidence type="ECO:0000259" key="5">
    <source>
        <dbReference type="PROSITE" id="PS50893"/>
    </source>
</evidence>
<protein>
    <submittedName>
        <fullName evidence="6">ABC transporter related protein</fullName>
    </submittedName>
</protein>
<dbReference type="RefSeq" id="WP_013010293.1">
    <property type="nucleotide sequence ID" value="NC_013943.1"/>
</dbReference>
<keyword evidence="2" id="KW-0813">Transport</keyword>
<evidence type="ECO:0000313" key="6">
    <source>
        <dbReference type="EMBL" id="ADD67762.1"/>
    </source>
</evidence>
<dbReference type="InParanoid" id="D4H6P6"/>
<dbReference type="GO" id="GO:0016887">
    <property type="term" value="F:ATP hydrolysis activity"/>
    <property type="evidence" value="ECO:0007669"/>
    <property type="project" value="InterPro"/>
</dbReference>
<evidence type="ECO:0000256" key="4">
    <source>
        <dbReference type="ARBA" id="ARBA00022840"/>
    </source>
</evidence>
<dbReference type="PANTHER" id="PTHR42734:SF6">
    <property type="entry name" value="MOLYBDATE IMPORT ATP-BINDING PROTEIN MOLC"/>
    <property type="match status" value="1"/>
</dbReference>
<dbReference type="Gene3D" id="3.40.50.300">
    <property type="entry name" value="P-loop containing nucleotide triphosphate hydrolases"/>
    <property type="match status" value="1"/>
</dbReference>
<dbReference type="eggNOG" id="COG1120">
    <property type="taxonomic scope" value="Bacteria"/>
</dbReference>
<accession>D4H6P6</accession>
<evidence type="ECO:0000313" key="7">
    <source>
        <dbReference type="Proteomes" id="UP000002012"/>
    </source>
</evidence>
<dbReference type="InterPro" id="IPR050153">
    <property type="entry name" value="Metal_Ion_Import_ABC"/>
</dbReference>
<dbReference type="AlphaFoldDB" id="D4H6P6"/>
<name>D4H6P6_DENA2</name>
<dbReference type="OrthoDB" id="9799337at2"/>
<reference evidence="6 7" key="1">
    <citation type="journal article" date="2010" name="Stand. Genomic Sci.">
        <title>Complete genome sequence of Denitrovibrio acetiphilus type strain (N2460).</title>
        <authorList>
            <person name="Kiss H."/>
            <person name="Lang E."/>
            <person name="Lapidus A."/>
            <person name="Copeland A."/>
            <person name="Nolan M."/>
            <person name="Glavina Del Rio T."/>
            <person name="Chen F."/>
            <person name="Lucas S."/>
            <person name="Tice H."/>
            <person name="Cheng J.F."/>
            <person name="Han C."/>
            <person name="Goodwin L."/>
            <person name="Pitluck S."/>
            <person name="Liolios K."/>
            <person name="Pati A."/>
            <person name="Ivanova N."/>
            <person name="Mavromatis K."/>
            <person name="Chen A."/>
            <person name="Palaniappan K."/>
            <person name="Land M."/>
            <person name="Hauser L."/>
            <person name="Chang Y.J."/>
            <person name="Jeffries C.D."/>
            <person name="Detter J.C."/>
            <person name="Brettin T."/>
            <person name="Spring S."/>
            <person name="Rohde M."/>
            <person name="Goker M."/>
            <person name="Woyke T."/>
            <person name="Bristow J."/>
            <person name="Eisen J.A."/>
            <person name="Markowitz V."/>
            <person name="Hugenholtz P."/>
            <person name="Kyrpides N.C."/>
            <person name="Klenk H.P."/>
        </authorList>
    </citation>
    <scope>NUCLEOTIDE SEQUENCE [LARGE SCALE GENOMIC DNA]</scope>
    <source>
        <strain evidence="7">DSM 12809 / NBRC 114555 / N2460</strain>
    </source>
</reference>
<dbReference type="EMBL" id="CP001968">
    <property type="protein sequence ID" value="ADD67762.1"/>
    <property type="molecule type" value="Genomic_DNA"/>
</dbReference>
<dbReference type="PROSITE" id="PS50893">
    <property type="entry name" value="ABC_TRANSPORTER_2"/>
    <property type="match status" value="1"/>
</dbReference>
<comment type="similarity">
    <text evidence="1">Belongs to the ABC transporter superfamily.</text>
</comment>
<dbReference type="InterPro" id="IPR003439">
    <property type="entry name" value="ABC_transporter-like_ATP-bd"/>
</dbReference>
<evidence type="ECO:0000256" key="1">
    <source>
        <dbReference type="ARBA" id="ARBA00005417"/>
    </source>
</evidence>
<proteinExistence type="inferred from homology"/>
<dbReference type="Pfam" id="PF00005">
    <property type="entry name" value="ABC_tran"/>
    <property type="match status" value="1"/>
</dbReference>
<dbReference type="PANTHER" id="PTHR42734">
    <property type="entry name" value="METAL TRANSPORT SYSTEM ATP-BINDING PROTEIN TM_0124-RELATED"/>
    <property type="match status" value="1"/>
</dbReference>
<dbReference type="InterPro" id="IPR003593">
    <property type="entry name" value="AAA+_ATPase"/>
</dbReference>